<gene>
    <name evidence="1" type="ORF">BJ138DRAFT_1158659</name>
</gene>
<comment type="caution">
    <text evidence="1">The sequence shown here is derived from an EMBL/GenBank/DDBJ whole genome shotgun (WGS) entry which is preliminary data.</text>
</comment>
<evidence type="ECO:0000313" key="2">
    <source>
        <dbReference type="Proteomes" id="UP000790377"/>
    </source>
</evidence>
<sequence>MGSISLQDSTSNIVTSILNIAESILSQPPIRCLAASQSYHRHSPVTVVLPKAQSIRPMLIQFGVASDWAGDLDSAYQTRASELRKSYEAGITRLCSDLAHHPSIAHTASDAKIIGSLTTVYERKLAEWVGDIVSKVKDHISSASRKGAPAGHSHGSLKPASSFNQEYVPLLEHYFEENPFPTRADKDFLAKKSGMEYRQIHVWFQNRRSRTKKEGKTLTKKPMSEGVKLPLDDLYARMERYIIPEKERAKSVEPEQHQSIPEKMDGPSVLDRSAPPHAFPSAYPPICDYNPFPVNDGVYHFEAPQWPRRPSSAPVNRQPAIPMDLFIEKFAHLHVRDATTGRSRQNSQTPVSVLYTGANSFATNLTFSIVAPPAPHPAFIPQSTLTHTSPVHPLPVIAAPTSRLHVFNTPSPQSRLATLVPAAETETPARKKAGRRKIAALPRRIPQGTSIAHRGVTPAASEASVSSPSPSTSSRSPSFGSESSHSRMFSNFTSSSGSSSHVTTPESSPPSLPTQIFSPSASLPGFSFDLPSNMTDLFGDSLDGTPSPVEGLQLDFQSSVFGHSGIVKPPSFNFSCGLPNLVTMRT</sequence>
<reference evidence="1" key="1">
    <citation type="journal article" date="2021" name="New Phytol.">
        <title>Evolutionary innovations through gain and loss of genes in the ectomycorrhizal Boletales.</title>
        <authorList>
            <person name="Wu G."/>
            <person name="Miyauchi S."/>
            <person name="Morin E."/>
            <person name="Kuo A."/>
            <person name="Drula E."/>
            <person name="Varga T."/>
            <person name="Kohler A."/>
            <person name="Feng B."/>
            <person name="Cao Y."/>
            <person name="Lipzen A."/>
            <person name="Daum C."/>
            <person name="Hundley H."/>
            <person name="Pangilinan J."/>
            <person name="Johnson J."/>
            <person name="Barry K."/>
            <person name="LaButti K."/>
            <person name="Ng V."/>
            <person name="Ahrendt S."/>
            <person name="Min B."/>
            <person name="Choi I.G."/>
            <person name="Park H."/>
            <person name="Plett J.M."/>
            <person name="Magnuson J."/>
            <person name="Spatafora J.W."/>
            <person name="Nagy L.G."/>
            <person name="Henrissat B."/>
            <person name="Grigoriev I.V."/>
            <person name="Yang Z.L."/>
            <person name="Xu J."/>
            <person name="Martin F.M."/>
        </authorList>
    </citation>
    <scope>NUCLEOTIDE SEQUENCE</scope>
    <source>
        <strain evidence="1">ATCC 28755</strain>
    </source>
</reference>
<dbReference type="Proteomes" id="UP000790377">
    <property type="component" value="Unassembled WGS sequence"/>
</dbReference>
<organism evidence="1 2">
    <name type="scientific">Hygrophoropsis aurantiaca</name>
    <dbReference type="NCBI Taxonomy" id="72124"/>
    <lineage>
        <taxon>Eukaryota</taxon>
        <taxon>Fungi</taxon>
        <taxon>Dikarya</taxon>
        <taxon>Basidiomycota</taxon>
        <taxon>Agaricomycotina</taxon>
        <taxon>Agaricomycetes</taxon>
        <taxon>Agaricomycetidae</taxon>
        <taxon>Boletales</taxon>
        <taxon>Coniophorineae</taxon>
        <taxon>Hygrophoropsidaceae</taxon>
        <taxon>Hygrophoropsis</taxon>
    </lineage>
</organism>
<evidence type="ECO:0000313" key="1">
    <source>
        <dbReference type="EMBL" id="KAH7907999.1"/>
    </source>
</evidence>
<accession>A0ACB8A4K1</accession>
<dbReference type="EMBL" id="MU267853">
    <property type="protein sequence ID" value="KAH7907999.1"/>
    <property type="molecule type" value="Genomic_DNA"/>
</dbReference>
<protein>
    <submittedName>
        <fullName evidence="1">A mating type protein</fullName>
    </submittedName>
</protein>
<name>A0ACB8A4K1_9AGAM</name>
<proteinExistence type="predicted"/>
<keyword evidence="2" id="KW-1185">Reference proteome</keyword>